<evidence type="ECO:0008006" key="5">
    <source>
        <dbReference type="Google" id="ProtNLM"/>
    </source>
</evidence>
<proteinExistence type="predicted"/>
<evidence type="ECO:0000313" key="3">
    <source>
        <dbReference type="EMBL" id="ETX27571.1"/>
    </source>
</evidence>
<organism evidence="3 4">
    <name type="scientific">Roseivivax isoporae LMG 25204</name>
    <dbReference type="NCBI Taxonomy" id="1449351"/>
    <lineage>
        <taxon>Bacteria</taxon>
        <taxon>Pseudomonadati</taxon>
        <taxon>Pseudomonadota</taxon>
        <taxon>Alphaproteobacteria</taxon>
        <taxon>Rhodobacterales</taxon>
        <taxon>Roseobacteraceae</taxon>
        <taxon>Roseivivax</taxon>
    </lineage>
</organism>
<dbReference type="STRING" id="1449351.RISW2_13100"/>
<evidence type="ECO:0000256" key="2">
    <source>
        <dbReference type="SAM" id="SignalP"/>
    </source>
</evidence>
<gene>
    <name evidence="3" type="ORF">RISW2_13100</name>
</gene>
<comment type="caution">
    <text evidence="3">The sequence shown here is derived from an EMBL/GenBank/DDBJ whole genome shotgun (WGS) entry which is preliminary data.</text>
</comment>
<reference evidence="3 4" key="1">
    <citation type="submission" date="2014-01" db="EMBL/GenBank/DDBJ databases">
        <title>Roseivivax isoporae LMG 25204 Genome Sequencing.</title>
        <authorList>
            <person name="Lai Q."/>
            <person name="Li G."/>
            <person name="Shao Z."/>
        </authorList>
    </citation>
    <scope>NUCLEOTIDE SEQUENCE [LARGE SCALE GENOMIC DNA]</scope>
    <source>
        <strain evidence="3 4">LMG 25204</strain>
    </source>
</reference>
<dbReference type="AlphaFoldDB" id="X7F671"/>
<dbReference type="EMBL" id="JAME01000030">
    <property type="protein sequence ID" value="ETX27571.1"/>
    <property type="molecule type" value="Genomic_DNA"/>
</dbReference>
<protein>
    <recommendedName>
        <fullName evidence="5">Sporulation protein</fullName>
    </recommendedName>
</protein>
<dbReference type="eggNOG" id="COG3087">
    <property type="taxonomic scope" value="Bacteria"/>
</dbReference>
<evidence type="ECO:0000313" key="4">
    <source>
        <dbReference type="Proteomes" id="UP000023430"/>
    </source>
</evidence>
<evidence type="ECO:0000256" key="1">
    <source>
        <dbReference type="SAM" id="MobiDB-lite"/>
    </source>
</evidence>
<sequence length="291" mass="31625">MNFRRALALCCLAGGLSLAMAAEAQPRDTDIPAEFPPESFEGRQYVDSRGCVYVRAGVDGSTEWVPRVTRSREHICGQTPTGAGGPMPSAGEERLRDAERITLGPDVAPPPPRARPVPAAAAAPVRAQPSKPPVAPAPRIVRPVPQTVADRAPPPSAPAPRAYTVRGTAPLCSATEGPHGANYTLRCVPNTSDSAVIRRSARQGTVTAASDTLPGTTRILPRHVWESRDEQVLRIPDGYRPAWEDDRLNRHRANMSIDGYMQTQRVWTNTVPRRLVNAETPRIRRPKIVEP</sequence>
<dbReference type="OrthoDB" id="7843142at2"/>
<feature type="compositionally biased region" description="Low complexity" evidence="1">
    <location>
        <begin position="116"/>
        <end position="127"/>
    </location>
</feature>
<name>X7F671_9RHOB</name>
<keyword evidence="2" id="KW-0732">Signal</keyword>
<feature type="region of interest" description="Disordered" evidence="1">
    <location>
        <begin position="105"/>
        <end position="139"/>
    </location>
</feature>
<dbReference type="PATRIC" id="fig|1449351.3.peg.3493"/>
<feature type="signal peptide" evidence="2">
    <location>
        <begin position="1"/>
        <end position="21"/>
    </location>
</feature>
<dbReference type="Proteomes" id="UP000023430">
    <property type="component" value="Unassembled WGS sequence"/>
</dbReference>
<dbReference type="RefSeq" id="WP_043773474.1">
    <property type="nucleotide sequence ID" value="NZ_JAME01000030.1"/>
</dbReference>
<keyword evidence="4" id="KW-1185">Reference proteome</keyword>
<accession>X7F671</accession>
<feature type="chain" id="PRO_5004978563" description="Sporulation protein" evidence="2">
    <location>
        <begin position="22"/>
        <end position="291"/>
    </location>
</feature>